<dbReference type="GO" id="GO:0016791">
    <property type="term" value="F:phosphatase activity"/>
    <property type="evidence" value="ECO:0007669"/>
    <property type="project" value="InterPro"/>
</dbReference>
<comment type="caution">
    <text evidence="1">The sequence shown here is derived from an EMBL/GenBank/DDBJ whole genome shotgun (WGS) entry which is preliminary data.</text>
</comment>
<dbReference type="InterPro" id="IPR010036">
    <property type="entry name" value="MDP_1_eu_arc"/>
</dbReference>
<dbReference type="InterPro" id="IPR010033">
    <property type="entry name" value="HAD_SF_ppase_IIIC"/>
</dbReference>
<accession>A0A2R6AI06</accession>
<dbReference type="EMBL" id="NEXD01000015">
    <property type="protein sequence ID" value="PSN86007.1"/>
    <property type="molecule type" value="Genomic_DNA"/>
</dbReference>
<dbReference type="InterPro" id="IPR036412">
    <property type="entry name" value="HAD-like_sf"/>
</dbReference>
<evidence type="ECO:0000313" key="2">
    <source>
        <dbReference type="Proteomes" id="UP000240569"/>
    </source>
</evidence>
<dbReference type="Proteomes" id="UP000240569">
    <property type="component" value="Unassembled WGS sequence"/>
</dbReference>
<sequence length="166" mass="19149">MHWLLLMDLDGTLWDHKDISQVEPPYFLLKEGILSNEKGTTVRLYREAVDFVKWCKTKGAVTSTLSWNVERNARLALNTFGVDSLFDEHAIDYPTDKAELLLKVLQRLKNKGIVIHPRNIVYVDDRKIHIERIKNKVGEVIFVNIWGDVANYEEAKKLVQKAIFGG</sequence>
<dbReference type="NCBIfam" id="TIGR01685">
    <property type="entry name" value="MDP-1"/>
    <property type="match status" value="1"/>
</dbReference>
<gene>
    <name evidence="1" type="ORF">B9Q02_04070</name>
</gene>
<dbReference type="PANTHER" id="PTHR17901">
    <property type="entry name" value="MAGNESIUM-DEPENDENT PHOSPHATASE 1 MDP1"/>
    <property type="match status" value="1"/>
</dbReference>
<protein>
    <submittedName>
        <fullName evidence="1">Magnesium-dependent phosphatase-1</fullName>
    </submittedName>
</protein>
<evidence type="ECO:0000313" key="1">
    <source>
        <dbReference type="EMBL" id="PSN86007.1"/>
    </source>
</evidence>
<dbReference type="AlphaFoldDB" id="A0A2R6AI06"/>
<name>A0A2R6AI06_9ARCH</name>
<dbReference type="PANTHER" id="PTHR17901:SF14">
    <property type="entry name" value="MAGNESIUM-DEPENDENT PHOSPHATASE 1"/>
    <property type="match status" value="1"/>
</dbReference>
<reference evidence="1 2" key="1">
    <citation type="submission" date="2017-04" db="EMBL/GenBank/DDBJ databases">
        <title>Novel microbial lineages endemic to geothermal iron-oxide mats fill important gaps in the evolutionary history of Archaea.</title>
        <authorList>
            <person name="Jay Z.J."/>
            <person name="Beam J.P."/>
            <person name="Dlakic M."/>
            <person name="Rusch D.B."/>
            <person name="Kozubal M.A."/>
            <person name="Inskeep W.P."/>
        </authorList>
    </citation>
    <scope>NUCLEOTIDE SEQUENCE [LARGE SCALE GENOMIC DNA]</scope>
    <source>
        <strain evidence="1">BE_D</strain>
    </source>
</reference>
<organism evidence="1 2">
    <name type="scientific">Candidatus Marsarchaeota G1 archaeon BE_D</name>
    <dbReference type="NCBI Taxonomy" id="1978156"/>
    <lineage>
        <taxon>Archaea</taxon>
        <taxon>Candidatus Marsarchaeota</taxon>
        <taxon>Candidatus Marsarchaeota group 1</taxon>
    </lineage>
</organism>
<dbReference type="SUPFAM" id="SSF56784">
    <property type="entry name" value="HAD-like"/>
    <property type="match status" value="1"/>
</dbReference>
<dbReference type="InterPro" id="IPR023214">
    <property type="entry name" value="HAD_sf"/>
</dbReference>
<dbReference type="NCBIfam" id="TIGR01681">
    <property type="entry name" value="HAD-SF-IIIC"/>
    <property type="match status" value="1"/>
</dbReference>
<dbReference type="Gene3D" id="3.40.50.1000">
    <property type="entry name" value="HAD superfamily/HAD-like"/>
    <property type="match status" value="1"/>
</dbReference>
<proteinExistence type="predicted"/>